<dbReference type="AlphaFoldDB" id="A0A1S3Y631"/>
<dbReference type="RefSeq" id="XP_016447535.1">
    <property type="nucleotide sequence ID" value="XM_016592049.1"/>
</dbReference>
<dbReference type="PaxDb" id="4097-A0A1S3Y631"/>
<name>A0A1S3Y631_TOBAC</name>
<protein>
    <submittedName>
        <fullName evidence="1">Uncharacterized protein</fullName>
    </submittedName>
</protein>
<proteinExistence type="predicted"/>
<evidence type="ECO:0000313" key="1">
    <source>
        <dbReference type="RefSeq" id="XP_016447535.1"/>
    </source>
</evidence>
<accession>A0A1S3Y631</accession>
<dbReference type="KEGG" id="nta:107772550"/>
<reference evidence="1" key="1">
    <citation type="submission" date="2025-08" db="UniProtKB">
        <authorList>
            <consortium name="RefSeq"/>
        </authorList>
    </citation>
    <scope>IDENTIFICATION</scope>
</reference>
<dbReference type="OrthoDB" id="1752289at2759"/>
<organism evidence="1">
    <name type="scientific">Nicotiana tabacum</name>
    <name type="common">Common tobacco</name>
    <dbReference type="NCBI Taxonomy" id="4097"/>
    <lineage>
        <taxon>Eukaryota</taxon>
        <taxon>Viridiplantae</taxon>
        <taxon>Streptophyta</taxon>
        <taxon>Embryophyta</taxon>
        <taxon>Tracheophyta</taxon>
        <taxon>Spermatophyta</taxon>
        <taxon>Magnoliopsida</taxon>
        <taxon>eudicotyledons</taxon>
        <taxon>Gunneridae</taxon>
        <taxon>Pentapetalae</taxon>
        <taxon>asterids</taxon>
        <taxon>lamiids</taxon>
        <taxon>Solanales</taxon>
        <taxon>Solanaceae</taxon>
        <taxon>Nicotianoideae</taxon>
        <taxon>Nicotianeae</taxon>
        <taxon>Nicotiana</taxon>
    </lineage>
</organism>
<sequence>MDDDMGHINTVYGMPCISDHSTMTLKLALQQRSGKAPFKFFNVWAEHEEFLNIVQQHGKQTLSYRKMNNIWLKLKALGPLLRKVNVQEFKYIKQKIERDRVDLINVQERICTQCIDDLLIEERSLMQNLEKWDLPEEGALKQKARAKWIKLGDSNSKYFTAVIKERQHKNQIVELTSLTGDKLTDPVGIKEEIVSFYKGLMGTTAHRLPTIDKKIMAKGPTLSQQQRILLCRDVSEQEIYQGLCSIGDDKASGVDGFNAYFFKKNMEYHQK</sequence>
<dbReference type="STRING" id="4097.A0A1S3Y631"/>
<gene>
    <name evidence="1" type="primary">LOC107772550</name>
</gene>
<dbReference type="OMA" id="QERICTQ"/>